<name>A0AAW2NAY5_SESRA</name>
<comment type="caution">
    <text evidence="4">The sequence shown here is derived from an EMBL/GenBank/DDBJ whole genome shotgun (WGS) entry which is preliminary data.</text>
</comment>
<reference evidence="4" key="2">
    <citation type="journal article" date="2024" name="Plant">
        <title>Genomic evolution and insights into agronomic trait innovations of Sesamum species.</title>
        <authorList>
            <person name="Miao H."/>
            <person name="Wang L."/>
            <person name="Qu L."/>
            <person name="Liu H."/>
            <person name="Sun Y."/>
            <person name="Le M."/>
            <person name="Wang Q."/>
            <person name="Wei S."/>
            <person name="Zheng Y."/>
            <person name="Lin W."/>
            <person name="Duan Y."/>
            <person name="Cao H."/>
            <person name="Xiong S."/>
            <person name="Wang X."/>
            <person name="Wei L."/>
            <person name="Li C."/>
            <person name="Ma Q."/>
            <person name="Ju M."/>
            <person name="Zhao R."/>
            <person name="Li G."/>
            <person name="Mu C."/>
            <person name="Tian Q."/>
            <person name="Mei H."/>
            <person name="Zhang T."/>
            <person name="Gao T."/>
            <person name="Zhang H."/>
        </authorList>
    </citation>
    <scope>NUCLEOTIDE SEQUENCE</scope>
    <source>
        <strain evidence="4">G02</strain>
    </source>
</reference>
<accession>A0AAW2NAY5</accession>
<gene>
    <name evidence="4" type="ORF">Sradi_4480900</name>
</gene>
<reference evidence="4" key="1">
    <citation type="submission" date="2020-06" db="EMBL/GenBank/DDBJ databases">
        <authorList>
            <person name="Li T."/>
            <person name="Hu X."/>
            <person name="Zhang T."/>
            <person name="Song X."/>
            <person name="Zhang H."/>
            <person name="Dai N."/>
            <person name="Sheng W."/>
            <person name="Hou X."/>
            <person name="Wei L."/>
        </authorList>
    </citation>
    <scope>NUCLEOTIDE SEQUENCE</scope>
    <source>
        <strain evidence="4">G02</strain>
        <tissue evidence="4">Leaf</tissue>
    </source>
</reference>
<dbReference type="GO" id="GO:0032875">
    <property type="term" value="P:regulation of DNA endoreduplication"/>
    <property type="evidence" value="ECO:0007669"/>
    <property type="project" value="InterPro"/>
</dbReference>
<evidence type="ECO:0000313" key="4">
    <source>
        <dbReference type="EMBL" id="KAL0339641.1"/>
    </source>
</evidence>
<dbReference type="InterPro" id="IPR040389">
    <property type="entry name" value="SMR"/>
</dbReference>
<evidence type="ECO:0000256" key="3">
    <source>
        <dbReference type="SAM" id="MobiDB-lite"/>
    </source>
</evidence>
<keyword evidence="2" id="KW-0131">Cell cycle</keyword>
<evidence type="ECO:0000256" key="1">
    <source>
        <dbReference type="ARBA" id="ARBA00023013"/>
    </source>
</evidence>
<dbReference type="GO" id="GO:0004860">
    <property type="term" value="F:protein kinase inhibitor activity"/>
    <property type="evidence" value="ECO:0007669"/>
    <property type="project" value="UniProtKB-KW"/>
</dbReference>
<evidence type="ECO:0000256" key="2">
    <source>
        <dbReference type="ARBA" id="ARBA00023306"/>
    </source>
</evidence>
<feature type="region of interest" description="Disordered" evidence="3">
    <location>
        <begin position="1"/>
        <end position="29"/>
    </location>
</feature>
<dbReference type="GO" id="GO:0005634">
    <property type="term" value="C:nucleus"/>
    <property type="evidence" value="ECO:0007669"/>
    <property type="project" value="TreeGrafter"/>
</dbReference>
<dbReference type="AlphaFoldDB" id="A0AAW2NAY5"/>
<keyword evidence="1" id="KW-0649">Protein kinase inhibitor</keyword>
<dbReference type="PANTHER" id="PTHR33142">
    <property type="entry name" value="CYCLIN-DEPENDENT PROTEIN KINASE INHIBITOR SMR13"/>
    <property type="match status" value="1"/>
</dbReference>
<proteinExistence type="predicted"/>
<organism evidence="4">
    <name type="scientific">Sesamum radiatum</name>
    <name type="common">Black benniseed</name>
    <dbReference type="NCBI Taxonomy" id="300843"/>
    <lineage>
        <taxon>Eukaryota</taxon>
        <taxon>Viridiplantae</taxon>
        <taxon>Streptophyta</taxon>
        <taxon>Embryophyta</taxon>
        <taxon>Tracheophyta</taxon>
        <taxon>Spermatophyta</taxon>
        <taxon>Magnoliopsida</taxon>
        <taxon>eudicotyledons</taxon>
        <taxon>Gunneridae</taxon>
        <taxon>Pentapetalae</taxon>
        <taxon>asterids</taxon>
        <taxon>lamiids</taxon>
        <taxon>Lamiales</taxon>
        <taxon>Pedaliaceae</taxon>
        <taxon>Sesamum</taxon>
    </lineage>
</organism>
<dbReference type="EMBL" id="JACGWJ010000020">
    <property type="protein sequence ID" value="KAL0339641.1"/>
    <property type="molecule type" value="Genomic_DNA"/>
</dbReference>
<feature type="compositionally biased region" description="Acidic residues" evidence="3">
    <location>
        <begin position="14"/>
        <end position="27"/>
    </location>
</feature>
<dbReference type="PANTHER" id="PTHR33142:SF8">
    <property type="entry name" value="CYCLIN-DEPENDENT PROTEIN KINASE INHIBITOR SMR9"/>
    <property type="match status" value="1"/>
</dbReference>
<sequence>MKQILGSKRKEEVGIDDDEPSYNEDEELKGKESSEIDVCSTPKGKRFKIARMGCCPPAPKKKTRLLTRNCLLRQSCLEFFASAEVDVFFLHVFKKV</sequence>
<protein>
    <submittedName>
        <fullName evidence="4">Uncharacterized protein</fullName>
    </submittedName>
</protein>